<dbReference type="SMART" id="SM01121">
    <property type="entry name" value="Dak1_2"/>
    <property type="match status" value="1"/>
</dbReference>
<evidence type="ECO:0000313" key="2">
    <source>
        <dbReference type="EMBL" id="SFP06218.1"/>
    </source>
</evidence>
<dbReference type="PANTHER" id="PTHR33434:SF4">
    <property type="entry name" value="PHOSPHATASE PROTEIN"/>
    <property type="match status" value="1"/>
</dbReference>
<dbReference type="InterPro" id="IPR048394">
    <property type="entry name" value="FakA-like_M"/>
</dbReference>
<gene>
    <name evidence="2" type="ORF">SAMN05518683_102153</name>
</gene>
<dbReference type="Proteomes" id="UP000198892">
    <property type="component" value="Unassembled WGS sequence"/>
</dbReference>
<sequence>MTDRIVNGEQLASMFREGAAVLGTNVKQVDALNVFPVPDGDTGTNMNLTITSGVREVDQNEKHHAGNVARTFSKGLLMGARGNSGVILSQLFRGFSKSVEKKETLTVDDLQKALQEGVDTAYKAVMKPVEGTILTVAKEAADMESDYIGSDQDPASWMEEVCRKAASSLERTPELLPVLKEVGVVDSGGQGLVYIYQGMMQSLSGITSQNKTENNPSMEELVKVEHHQNTRSHLSSEEIEYGYCTELMVKLDKEKSSGQSFDENAFKQEMSRWGDSLLVVSDDDIVKVHIHAEYPGEVLSKAQQHGSLIHVKIDNMREQHEALHGNQDGNPEPVEADAGSQAASAPFGFVTIAAGEGVQALFRGLGVQEVVAGGQTMNPSTEDILNAVKKVEAETIFILPNNGNIVMSAEQAAEVSGKHVRVIPAKTIPQGLGAMFAFSEDASPEENEQAMKQACGEVTSGQVTYAVRETTMGGLHINKGDYMGIVEKDIAVAGPELQTVVINLLKEILNEEAEIVTLIRGEEGTEAVEKAVFSYMEETYPDVELEIHDGGQPLYSYIIAVE</sequence>
<dbReference type="InterPro" id="IPR004007">
    <property type="entry name" value="DhaL_dom"/>
</dbReference>
<dbReference type="Pfam" id="PF02734">
    <property type="entry name" value="Dak2"/>
    <property type="match status" value="1"/>
</dbReference>
<protein>
    <recommendedName>
        <fullName evidence="1">DhaL domain-containing protein</fullName>
    </recommendedName>
</protein>
<dbReference type="Pfam" id="PF21645">
    <property type="entry name" value="FakA-like_M"/>
    <property type="match status" value="1"/>
</dbReference>
<dbReference type="Pfam" id="PF13684">
    <property type="entry name" value="FakA-like_C"/>
    <property type="match status" value="1"/>
</dbReference>
<feature type="domain" description="DhaL" evidence="1">
    <location>
        <begin position="9"/>
        <end position="201"/>
    </location>
</feature>
<dbReference type="SMART" id="SM01120">
    <property type="entry name" value="Dak2"/>
    <property type="match status" value="1"/>
</dbReference>
<dbReference type="AlphaFoldDB" id="A0A1I5M9A4"/>
<dbReference type="InterPro" id="IPR033470">
    <property type="entry name" value="FakA-like_C"/>
</dbReference>
<proteinExistence type="predicted"/>
<dbReference type="InterPro" id="IPR050270">
    <property type="entry name" value="DegV_domain_contain"/>
</dbReference>
<dbReference type="Gene3D" id="1.25.40.340">
    <property type="match status" value="1"/>
</dbReference>
<dbReference type="InterPro" id="IPR019986">
    <property type="entry name" value="YloV-like"/>
</dbReference>
<dbReference type="EMBL" id="FOXD01000002">
    <property type="protein sequence ID" value="SFP06218.1"/>
    <property type="molecule type" value="Genomic_DNA"/>
</dbReference>
<dbReference type="STRING" id="1884432.SAMN05518683_102153"/>
<dbReference type="InterPro" id="IPR036117">
    <property type="entry name" value="DhaL_dom_sf"/>
</dbReference>
<name>A0A1I5M9A4_9BACI</name>
<dbReference type="PANTHER" id="PTHR33434">
    <property type="entry name" value="DEGV DOMAIN-CONTAINING PROTEIN DR_1986-RELATED"/>
    <property type="match status" value="1"/>
</dbReference>
<keyword evidence="3" id="KW-1185">Reference proteome</keyword>
<organism evidence="2 3">
    <name type="scientific">Salibacterium halotolerans</name>
    <dbReference type="NCBI Taxonomy" id="1884432"/>
    <lineage>
        <taxon>Bacteria</taxon>
        <taxon>Bacillati</taxon>
        <taxon>Bacillota</taxon>
        <taxon>Bacilli</taxon>
        <taxon>Bacillales</taxon>
        <taxon>Bacillaceae</taxon>
    </lineage>
</organism>
<dbReference type="GO" id="GO:0004371">
    <property type="term" value="F:glycerone kinase activity"/>
    <property type="evidence" value="ECO:0007669"/>
    <property type="project" value="InterPro"/>
</dbReference>
<dbReference type="OrthoDB" id="9760324at2"/>
<dbReference type="GO" id="GO:0006071">
    <property type="term" value="P:glycerol metabolic process"/>
    <property type="evidence" value="ECO:0007669"/>
    <property type="project" value="InterPro"/>
</dbReference>
<evidence type="ECO:0000259" key="1">
    <source>
        <dbReference type="PROSITE" id="PS51480"/>
    </source>
</evidence>
<evidence type="ECO:0000313" key="3">
    <source>
        <dbReference type="Proteomes" id="UP000198892"/>
    </source>
</evidence>
<dbReference type="SUPFAM" id="SSF101473">
    <property type="entry name" value="DhaL-like"/>
    <property type="match status" value="1"/>
</dbReference>
<reference evidence="3" key="1">
    <citation type="submission" date="2016-10" db="EMBL/GenBank/DDBJ databases">
        <authorList>
            <person name="Varghese N."/>
            <person name="Submissions S."/>
        </authorList>
    </citation>
    <scope>NUCLEOTIDE SEQUENCE [LARGE SCALE GENOMIC DNA]</scope>
    <source>
        <strain evidence="3">S7</strain>
    </source>
</reference>
<dbReference type="PROSITE" id="PS51480">
    <property type="entry name" value="DHAL"/>
    <property type="match status" value="1"/>
</dbReference>
<dbReference type="RefSeq" id="WP_093334997.1">
    <property type="nucleotide sequence ID" value="NZ_FOXD01000002.1"/>
</dbReference>
<dbReference type="NCBIfam" id="TIGR03599">
    <property type="entry name" value="YloV"/>
    <property type="match status" value="1"/>
</dbReference>
<accession>A0A1I5M9A4</accession>